<comment type="subcellular location">
    <subcellularLocation>
        <location evidence="2">Cytoplasm</location>
    </subcellularLocation>
</comment>
<evidence type="ECO:0000256" key="7">
    <source>
        <dbReference type="ARBA" id="ARBA00023002"/>
    </source>
</evidence>
<evidence type="ECO:0000313" key="10">
    <source>
        <dbReference type="EMBL" id="NWI21779.1"/>
    </source>
</evidence>
<comment type="cofactor">
    <cofactor evidence="1">
        <name>FAD</name>
        <dbReference type="ChEBI" id="CHEBI:57692"/>
    </cofactor>
</comment>
<protein>
    <submittedName>
        <fullName evidence="10">PAOX oxidase</fullName>
    </submittedName>
</protein>
<dbReference type="Gene3D" id="3.90.660.10">
    <property type="match status" value="1"/>
</dbReference>
<evidence type="ECO:0000313" key="11">
    <source>
        <dbReference type="Proteomes" id="UP000545332"/>
    </source>
</evidence>
<evidence type="ECO:0000256" key="2">
    <source>
        <dbReference type="ARBA" id="ARBA00004496"/>
    </source>
</evidence>
<dbReference type="GO" id="GO:0046203">
    <property type="term" value="P:spermidine catabolic process"/>
    <property type="evidence" value="ECO:0007669"/>
    <property type="project" value="TreeGrafter"/>
</dbReference>
<keyword evidence="11" id="KW-1185">Reference proteome</keyword>
<sequence length="102" mass="10803">TETLSDAEVLSTLTRVLRMLTGTSHADTAGQGGSLSWGGQISPPRPCVPGNPLLPAPRNMLRTRWHSAPYTRGSYSYVAVGSSGEDIDVLAQPLPEDGSDPR</sequence>
<evidence type="ECO:0000256" key="6">
    <source>
        <dbReference type="ARBA" id="ARBA00022827"/>
    </source>
</evidence>
<keyword evidence="7" id="KW-0560">Oxidoreductase</keyword>
<dbReference type="PANTHER" id="PTHR10742:SF405">
    <property type="entry name" value="PEROXISOMAL N(1)-ACETYL-SPERMINE_SPERMIDINE OXIDASE"/>
    <property type="match status" value="1"/>
</dbReference>
<dbReference type="GO" id="GO:0046592">
    <property type="term" value="F:polyamine oxidase activity"/>
    <property type="evidence" value="ECO:0007669"/>
    <property type="project" value="TreeGrafter"/>
</dbReference>
<evidence type="ECO:0000259" key="9">
    <source>
        <dbReference type="Pfam" id="PF01593"/>
    </source>
</evidence>
<dbReference type="PANTHER" id="PTHR10742">
    <property type="entry name" value="FLAVIN MONOAMINE OXIDASE"/>
    <property type="match status" value="1"/>
</dbReference>
<keyword evidence="5" id="KW-0285">Flavoprotein</keyword>
<feature type="domain" description="Amine oxidase" evidence="9">
    <location>
        <begin position="52"/>
        <end position="95"/>
    </location>
</feature>
<dbReference type="GO" id="GO:0005737">
    <property type="term" value="C:cytoplasm"/>
    <property type="evidence" value="ECO:0007669"/>
    <property type="project" value="UniProtKB-SubCell"/>
</dbReference>
<name>A0A7K4L0B6_9AVES</name>
<feature type="non-terminal residue" evidence="10">
    <location>
        <position position="1"/>
    </location>
</feature>
<accession>A0A7K4L0B6</accession>
<evidence type="ECO:0000256" key="5">
    <source>
        <dbReference type="ARBA" id="ARBA00022630"/>
    </source>
</evidence>
<evidence type="ECO:0000256" key="4">
    <source>
        <dbReference type="ARBA" id="ARBA00022490"/>
    </source>
</evidence>
<feature type="region of interest" description="Disordered" evidence="8">
    <location>
        <begin position="24"/>
        <end position="54"/>
    </location>
</feature>
<organism evidence="10 11">
    <name type="scientific">Crypturellus soui</name>
    <dbReference type="NCBI Taxonomy" id="458187"/>
    <lineage>
        <taxon>Eukaryota</taxon>
        <taxon>Metazoa</taxon>
        <taxon>Chordata</taxon>
        <taxon>Craniata</taxon>
        <taxon>Vertebrata</taxon>
        <taxon>Euteleostomi</taxon>
        <taxon>Archelosauria</taxon>
        <taxon>Archosauria</taxon>
        <taxon>Dinosauria</taxon>
        <taxon>Saurischia</taxon>
        <taxon>Theropoda</taxon>
        <taxon>Coelurosauria</taxon>
        <taxon>Aves</taxon>
        <taxon>Palaeognathae</taxon>
        <taxon>Tinamiformes</taxon>
        <taxon>Tinamidae</taxon>
        <taxon>Crypturellus</taxon>
    </lineage>
</organism>
<keyword evidence="6" id="KW-0274">FAD</keyword>
<reference evidence="10 11" key="1">
    <citation type="submission" date="2019-09" db="EMBL/GenBank/DDBJ databases">
        <title>Bird 10,000 Genomes (B10K) Project - Family phase.</title>
        <authorList>
            <person name="Zhang G."/>
        </authorList>
    </citation>
    <scope>NUCLEOTIDE SEQUENCE [LARGE SCALE GENOMIC DNA]</scope>
    <source>
        <strain evidence="10">B10K-MSB-42743</strain>
        <tissue evidence="10">Heart</tissue>
    </source>
</reference>
<feature type="compositionally biased region" description="Pro residues" evidence="8">
    <location>
        <begin position="43"/>
        <end position="54"/>
    </location>
</feature>
<comment type="similarity">
    <text evidence="3">Belongs to the flavin monoamine oxidase family.</text>
</comment>
<dbReference type="Proteomes" id="UP000545332">
    <property type="component" value="Unassembled WGS sequence"/>
</dbReference>
<dbReference type="OrthoDB" id="2019015at2759"/>
<dbReference type="AlphaFoldDB" id="A0A7K4L0B6"/>
<gene>
    <name evidence="10" type="primary">Paox</name>
    <name evidence="10" type="ORF">CRYSOU_R15787</name>
</gene>
<feature type="non-terminal residue" evidence="10">
    <location>
        <position position="102"/>
    </location>
</feature>
<dbReference type="Pfam" id="PF01593">
    <property type="entry name" value="Amino_oxidase"/>
    <property type="match status" value="1"/>
</dbReference>
<dbReference type="SUPFAM" id="SSF54373">
    <property type="entry name" value="FAD-linked reductases, C-terminal domain"/>
    <property type="match status" value="1"/>
</dbReference>
<keyword evidence="4" id="KW-0963">Cytoplasm</keyword>
<evidence type="ECO:0000256" key="3">
    <source>
        <dbReference type="ARBA" id="ARBA00005995"/>
    </source>
</evidence>
<dbReference type="InterPro" id="IPR002937">
    <property type="entry name" value="Amino_oxidase"/>
</dbReference>
<evidence type="ECO:0000256" key="1">
    <source>
        <dbReference type="ARBA" id="ARBA00001974"/>
    </source>
</evidence>
<proteinExistence type="inferred from homology"/>
<dbReference type="EMBL" id="VWPX01052414">
    <property type="protein sequence ID" value="NWI21779.1"/>
    <property type="molecule type" value="Genomic_DNA"/>
</dbReference>
<evidence type="ECO:0000256" key="8">
    <source>
        <dbReference type="SAM" id="MobiDB-lite"/>
    </source>
</evidence>
<dbReference type="InterPro" id="IPR050281">
    <property type="entry name" value="Flavin_monoamine_oxidase"/>
</dbReference>
<comment type="caution">
    <text evidence="10">The sequence shown here is derived from an EMBL/GenBank/DDBJ whole genome shotgun (WGS) entry which is preliminary data.</text>
</comment>